<dbReference type="CDD" id="cd08891">
    <property type="entry name" value="SRPBCC_CalC"/>
    <property type="match status" value="1"/>
</dbReference>
<sequence>MRITTSIPGEISANTMTTIIKTIEVTIPIKTAFDLFVNKLTLWWPQEYTWSKDKLVELVIDPIPHGLCTEIGPNGFRCDWGTVMEVEQGKRFAFKWQISASRVPEPDANKASEVYILFEQPAPGATRIQLTHGKFENHGNNYTAYRDAMASEQGWPYILSAFASYAVKSAH</sequence>
<gene>
    <name evidence="3" type="ORF">SAMN05660226_00887</name>
</gene>
<keyword evidence="4" id="KW-1185">Reference proteome</keyword>
<dbReference type="Gene3D" id="3.30.530.20">
    <property type="match status" value="1"/>
</dbReference>
<feature type="domain" description="Activator of Hsp90 ATPase homologue 1/2-like C-terminal" evidence="2">
    <location>
        <begin position="73"/>
        <end position="165"/>
    </location>
</feature>
<dbReference type="Proteomes" id="UP000190541">
    <property type="component" value="Unassembled WGS sequence"/>
</dbReference>
<dbReference type="InterPro" id="IPR023393">
    <property type="entry name" value="START-like_dom_sf"/>
</dbReference>
<evidence type="ECO:0000313" key="3">
    <source>
        <dbReference type="EMBL" id="SKB35929.1"/>
    </source>
</evidence>
<dbReference type="OrthoDB" id="793407at2"/>
<comment type="similarity">
    <text evidence="1">Belongs to the AHA1 family.</text>
</comment>
<name>A0A1T5AM70_9SPHI</name>
<dbReference type="STRING" id="623280.SAMN05660226_00887"/>
<dbReference type="InterPro" id="IPR013538">
    <property type="entry name" value="ASHA1/2-like_C"/>
</dbReference>
<dbReference type="EMBL" id="FUYS01000002">
    <property type="protein sequence ID" value="SKB35929.1"/>
    <property type="molecule type" value="Genomic_DNA"/>
</dbReference>
<organism evidence="3 4">
    <name type="scientific">Parapedobacter luteus</name>
    <dbReference type="NCBI Taxonomy" id="623280"/>
    <lineage>
        <taxon>Bacteria</taxon>
        <taxon>Pseudomonadati</taxon>
        <taxon>Bacteroidota</taxon>
        <taxon>Sphingobacteriia</taxon>
        <taxon>Sphingobacteriales</taxon>
        <taxon>Sphingobacteriaceae</taxon>
        <taxon>Parapedobacter</taxon>
    </lineage>
</organism>
<dbReference type="RefSeq" id="WP_079715611.1">
    <property type="nucleotide sequence ID" value="NZ_FUYS01000002.1"/>
</dbReference>
<dbReference type="Pfam" id="PF08327">
    <property type="entry name" value="AHSA1"/>
    <property type="match status" value="1"/>
</dbReference>
<accession>A0A1T5AM70</accession>
<evidence type="ECO:0000313" key="4">
    <source>
        <dbReference type="Proteomes" id="UP000190541"/>
    </source>
</evidence>
<reference evidence="3 4" key="1">
    <citation type="submission" date="2017-02" db="EMBL/GenBank/DDBJ databases">
        <authorList>
            <person name="Peterson S.W."/>
        </authorList>
    </citation>
    <scope>NUCLEOTIDE SEQUENCE [LARGE SCALE GENOMIC DNA]</scope>
    <source>
        <strain evidence="3 4">DSM 22899</strain>
    </source>
</reference>
<proteinExistence type="inferred from homology"/>
<evidence type="ECO:0000256" key="1">
    <source>
        <dbReference type="ARBA" id="ARBA00006817"/>
    </source>
</evidence>
<dbReference type="SUPFAM" id="SSF55961">
    <property type="entry name" value="Bet v1-like"/>
    <property type="match status" value="1"/>
</dbReference>
<dbReference type="AlphaFoldDB" id="A0A1T5AM70"/>
<protein>
    <submittedName>
        <fullName evidence="3">Uncharacterized conserved protein YndB, AHSA1/START domain</fullName>
    </submittedName>
</protein>
<evidence type="ECO:0000259" key="2">
    <source>
        <dbReference type="Pfam" id="PF08327"/>
    </source>
</evidence>